<dbReference type="SUPFAM" id="SSF56281">
    <property type="entry name" value="Metallo-hydrolase/oxidoreductase"/>
    <property type="match status" value="1"/>
</dbReference>
<reference evidence="7" key="1">
    <citation type="submission" date="2021-01" db="EMBL/GenBank/DDBJ databases">
        <title>Whole genome shotgun sequence of Virgisporangium aurantiacum NBRC 16421.</title>
        <authorList>
            <person name="Komaki H."/>
            <person name="Tamura T."/>
        </authorList>
    </citation>
    <scope>NUCLEOTIDE SEQUENCE</scope>
    <source>
        <strain evidence="7">NBRC 16421</strain>
    </source>
</reference>
<dbReference type="InterPro" id="IPR001279">
    <property type="entry name" value="Metallo-B-lactamas"/>
</dbReference>
<dbReference type="AlphaFoldDB" id="A0A8J3Z7P6"/>
<dbReference type="InterPro" id="IPR036866">
    <property type="entry name" value="RibonucZ/Hydroxyglut_hydro"/>
</dbReference>
<protein>
    <submittedName>
        <fullName evidence="7">MBL fold metallo-hydrolase</fullName>
    </submittedName>
</protein>
<dbReference type="SMART" id="SM00849">
    <property type="entry name" value="Lactamase_B"/>
    <property type="match status" value="1"/>
</dbReference>
<dbReference type="Gene3D" id="3.60.15.10">
    <property type="entry name" value="Ribonuclease Z/Hydroxyacylglutathione hydrolase-like"/>
    <property type="match status" value="1"/>
</dbReference>
<feature type="compositionally biased region" description="Pro residues" evidence="5">
    <location>
        <begin position="257"/>
        <end position="269"/>
    </location>
</feature>
<keyword evidence="4" id="KW-0862">Zinc</keyword>
<evidence type="ECO:0000259" key="6">
    <source>
        <dbReference type="SMART" id="SM00849"/>
    </source>
</evidence>
<dbReference type="PANTHER" id="PTHR42978:SF6">
    <property type="entry name" value="QUORUM-QUENCHING LACTONASE YTNP-RELATED"/>
    <property type="match status" value="1"/>
</dbReference>
<evidence type="ECO:0000256" key="5">
    <source>
        <dbReference type="SAM" id="MobiDB-lite"/>
    </source>
</evidence>
<dbReference type="PANTHER" id="PTHR42978">
    <property type="entry name" value="QUORUM-QUENCHING LACTONASE YTNP-RELATED-RELATED"/>
    <property type="match status" value="1"/>
</dbReference>
<dbReference type="Proteomes" id="UP000612585">
    <property type="component" value="Unassembled WGS sequence"/>
</dbReference>
<evidence type="ECO:0000256" key="2">
    <source>
        <dbReference type="ARBA" id="ARBA00022723"/>
    </source>
</evidence>
<comment type="similarity">
    <text evidence="1">Belongs to the metallo-beta-lactamase superfamily.</text>
</comment>
<dbReference type="EMBL" id="BOPG01000033">
    <property type="protein sequence ID" value="GIJ57873.1"/>
    <property type="molecule type" value="Genomic_DNA"/>
</dbReference>
<gene>
    <name evidence="7" type="ORF">Vau01_053890</name>
</gene>
<evidence type="ECO:0000313" key="8">
    <source>
        <dbReference type="Proteomes" id="UP000612585"/>
    </source>
</evidence>
<evidence type="ECO:0000256" key="1">
    <source>
        <dbReference type="ARBA" id="ARBA00007749"/>
    </source>
</evidence>
<keyword evidence="2" id="KW-0479">Metal-binding</keyword>
<feature type="domain" description="Metallo-beta-lactamase" evidence="6">
    <location>
        <begin position="58"/>
        <end position="251"/>
    </location>
</feature>
<keyword evidence="8" id="KW-1185">Reference proteome</keyword>
<dbReference type="InterPro" id="IPR051013">
    <property type="entry name" value="MBL_superfamily_lactonases"/>
</dbReference>
<dbReference type="GO" id="GO:0016787">
    <property type="term" value="F:hydrolase activity"/>
    <property type="evidence" value="ECO:0007669"/>
    <property type="project" value="UniProtKB-KW"/>
</dbReference>
<dbReference type="GO" id="GO:0046872">
    <property type="term" value="F:metal ion binding"/>
    <property type="evidence" value="ECO:0007669"/>
    <property type="project" value="UniProtKB-KW"/>
</dbReference>
<dbReference type="Pfam" id="PF00753">
    <property type="entry name" value="Lactamase_B"/>
    <property type="match status" value="1"/>
</dbReference>
<name>A0A8J3Z7P6_9ACTN</name>
<sequence>MTANRQVGAITVTALTDAVGPFFSPRADAFPAATAEQWADADRLDPLSVDENGEWRLQFRCYALRTDEGRTILIDAGIGGAGAPARSWAPVPGNLPAELAAAGIAPADVDTVIVTHLHTDHVGWAVDEGKPYFANATYLVPRADIEAVATLNPALEDELLAPLRHTGQLSMVDGDRDVAPHVRIVATPGHTPGHQSVLLADHVLFTGDLLVHAIQLVDPTLAYAHEIDAAEARASRVARLGTHVGTLATPHLGEPFTPWPLPAPPASPR</sequence>
<proteinExistence type="inferred from homology"/>
<evidence type="ECO:0000256" key="4">
    <source>
        <dbReference type="ARBA" id="ARBA00022833"/>
    </source>
</evidence>
<dbReference type="RefSeq" id="WP_203997699.1">
    <property type="nucleotide sequence ID" value="NZ_BOPG01000033.1"/>
</dbReference>
<organism evidence="7 8">
    <name type="scientific">Virgisporangium aurantiacum</name>
    <dbReference type="NCBI Taxonomy" id="175570"/>
    <lineage>
        <taxon>Bacteria</taxon>
        <taxon>Bacillati</taxon>
        <taxon>Actinomycetota</taxon>
        <taxon>Actinomycetes</taxon>
        <taxon>Micromonosporales</taxon>
        <taxon>Micromonosporaceae</taxon>
        <taxon>Virgisporangium</taxon>
    </lineage>
</organism>
<accession>A0A8J3Z7P6</accession>
<evidence type="ECO:0000313" key="7">
    <source>
        <dbReference type="EMBL" id="GIJ57873.1"/>
    </source>
</evidence>
<keyword evidence="3" id="KW-0378">Hydrolase</keyword>
<feature type="region of interest" description="Disordered" evidence="5">
    <location>
        <begin position="249"/>
        <end position="269"/>
    </location>
</feature>
<evidence type="ECO:0000256" key="3">
    <source>
        <dbReference type="ARBA" id="ARBA00022801"/>
    </source>
</evidence>
<comment type="caution">
    <text evidence="7">The sequence shown here is derived from an EMBL/GenBank/DDBJ whole genome shotgun (WGS) entry which is preliminary data.</text>
</comment>